<keyword evidence="2" id="KW-0732">Signal</keyword>
<evidence type="ECO:0000256" key="2">
    <source>
        <dbReference type="SAM" id="SignalP"/>
    </source>
</evidence>
<dbReference type="PROSITE" id="PS50213">
    <property type="entry name" value="FAS1"/>
    <property type="match status" value="1"/>
</dbReference>
<reference evidence="5" key="1">
    <citation type="journal article" date="2019" name="Int. J. Syst. Evol. Microbiol.">
        <title>The Global Catalogue of Microorganisms (GCM) 10K type strain sequencing project: providing services to taxonomists for standard genome sequencing and annotation.</title>
        <authorList>
            <consortium name="The Broad Institute Genomics Platform"/>
            <consortium name="The Broad Institute Genome Sequencing Center for Infectious Disease"/>
            <person name="Wu L."/>
            <person name="Ma J."/>
        </authorList>
    </citation>
    <scope>NUCLEOTIDE SEQUENCE [LARGE SCALE GENOMIC DNA]</scope>
    <source>
        <strain evidence="5">TBRC 7912</strain>
    </source>
</reference>
<feature type="region of interest" description="Disordered" evidence="1">
    <location>
        <begin position="31"/>
        <end position="59"/>
    </location>
</feature>
<gene>
    <name evidence="4" type="ORF">ACFOYY_07365</name>
</gene>
<evidence type="ECO:0000256" key="1">
    <source>
        <dbReference type="SAM" id="MobiDB-lite"/>
    </source>
</evidence>
<dbReference type="Gene3D" id="2.30.180.10">
    <property type="entry name" value="FAS1 domain"/>
    <property type="match status" value="1"/>
</dbReference>
<protein>
    <submittedName>
        <fullName evidence="4">Fasciclin domain-containing protein</fullName>
    </submittedName>
</protein>
<organism evidence="4 5">
    <name type="scientific">Streptosporangium jomthongense</name>
    <dbReference type="NCBI Taxonomy" id="1193683"/>
    <lineage>
        <taxon>Bacteria</taxon>
        <taxon>Bacillati</taxon>
        <taxon>Actinomycetota</taxon>
        <taxon>Actinomycetes</taxon>
        <taxon>Streptosporangiales</taxon>
        <taxon>Streptosporangiaceae</taxon>
        <taxon>Streptosporangium</taxon>
    </lineage>
</organism>
<evidence type="ECO:0000313" key="5">
    <source>
        <dbReference type="Proteomes" id="UP001595698"/>
    </source>
</evidence>
<name>A0ABV8EU81_9ACTN</name>
<dbReference type="InterPro" id="IPR050904">
    <property type="entry name" value="Adhesion/Biosynth-related"/>
</dbReference>
<dbReference type="Proteomes" id="UP001595698">
    <property type="component" value="Unassembled WGS sequence"/>
</dbReference>
<dbReference type="InterPro" id="IPR000782">
    <property type="entry name" value="FAS1_domain"/>
</dbReference>
<proteinExistence type="predicted"/>
<sequence length="220" mass="21857">MITNKRLAAALPLLALAASLTACGGTSGQTNADTGAAPSGSGAAPTSTGSAPMATGSAAEPVADTPFGMACSAVPASGEGSFTGMADDPVATAASNNPALSTLVAAVKKAGLVDTLNSADGITVFAPTNDAFAKIDKKTLTKVLADKKTLTAILTYHVVPGRKTPTDLRHGSFTTLQGGKVTTTGSGRDYMVGDARVVCGNVPTRNATVYIVDTVLMPGK</sequence>
<accession>A0ABV8EU81</accession>
<dbReference type="PROSITE" id="PS51257">
    <property type="entry name" value="PROKAR_LIPOPROTEIN"/>
    <property type="match status" value="1"/>
</dbReference>
<evidence type="ECO:0000313" key="4">
    <source>
        <dbReference type="EMBL" id="MFC3979932.1"/>
    </source>
</evidence>
<dbReference type="Pfam" id="PF02469">
    <property type="entry name" value="Fasciclin"/>
    <property type="match status" value="1"/>
</dbReference>
<dbReference type="PANTHER" id="PTHR10900:SF77">
    <property type="entry name" value="FI19380P1"/>
    <property type="match status" value="1"/>
</dbReference>
<feature type="signal peptide" evidence="2">
    <location>
        <begin position="1"/>
        <end position="24"/>
    </location>
</feature>
<feature type="chain" id="PRO_5046870786" evidence="2">
    <location>
        <begin position="25"/>
        <end position="220"/>
    </location>
</feature>
<dbReference type="PANTHER" id="PTHR10900">
    <property type="entry name" value="PERIOSTIN-RELATED"/>
    <property type="match status" value="1"/>
</dbReference>
<dbReference type="InterPro" id="IPR036378">
    <property type="entry name" value="FAS1_dom_sf"/>
</dbReference>
<evidence type="ECO:0000259" key="3">
    <source>
        <dbReference type="PROSITE" id="PS50213"/>
    </source>
</evidence>
<feature type="compositionally biased region" description="Low complexity" evidence="1">
    <location>
        <begin position="34"/>
        <end position="52"/>
    </location>
</feature>
<dbReference type="SUPFAM" id="SSF82153">
    <property type="entry name" value="FAS1 domain"/>
    <property type="match status" value="1"/>
</dbReference>
<dbReference type="SMART" id="SM00554">
    <property type="entry name" value="FAS1"/>
    <property type="match status" value="1"/>
</dbReference>
<keyword evidence="5" id="KW-1185">Reference proteome</keyword>
<dbReference type="RefSeq" id="WP_386188816.1">
    <property type="nucleotide sequence ID" value="NZ_JBHSBC010000004.1"/>
</dbReference>
<comment type="caution">
    <text evidence="4">The sequence shown here is derived from an EMBL/GenBank/DDBJ whole genome shotgun (WGS) entry which is preliminary data.</text>
</comment>
<dbReference type="EMBL" id="JBHSBC010000004">
    <property type="protein sequence ID" value="MFC3979932.1"/>
    <property type="molecule type" value="Genomic_DNA"/>
</dbReference>
<feature type="domain" description="FAS1" evidence="3">
    <location>
        <begin position="87"/>
        <end position="216"/>
    </location>
</feature>